<feature type="region of interest" description="Disordered" evidence="1">
    <location>
        <begin position="58"/>
        <end position="81"/>
    </location>
</feature>
<accession>A0AB34IQK3</accession>
<gene>
    <name evidence="2" type="ORF">AB1Y20_010758</name>
</gene>
<keyword evidence="3" id="KW-1185">Reference proteome</keyword>
<organism evidence="2 3">
    <name type="scientific">Prymnesium parvum</name>
    <name type="common">Toxic golden alga</name>
    <dbReference type="NCBI Taxonomy" id="97485"/>
    <lineage>
        <taxon>Eukaryota</taxon>
        <taxon>Haptista</taxon>
        <taxon>Haptophyta</taxon>
        <taxon>Prymnesiophyceae</taxon>
        <taxon>Prymnesiales</taxon>
        <taxon>Prymnesiaceae</taxon>
        <taxon>Prymnesium</taxon>
    </lineage>
</organism>
<protein>
    <submittedName>
        <fullName evidence="2">Uncharacterized protein</fullName>
    </submittedName>
</protein>
<proteinExistence type="predicted"/>
<dbReference type="Proteomes" id="UP001515480">
    <property type="component" value="Unassembled WGS sequence"/>
</dbReference>
<evidence type="ECO:0000313" key="2">
    <source>
        <dbReference type="EMBL" id="KAL1504352.1"/>
    </source>
</evidence>
<dbReference type="AlphaFoldDB" id="A0AB34IQK3"/>
<comment type="caution">
    <text evidence="2">The sequence shown here is derived from an EMBL/GenBank/DDBJ whole genome shotgun (WGS) entry which is preliminary data.</text>
</comment>
<sequence length="81" mass="9112">MAAVSRCPRCSQPNRHKRRKRPRQCRRESGSSEALVSAWQSLRSRYSSDVQLQARWTSGMSRGRRKASAAKLDVLEPAAVG</sequence>
<feature type="compositionally biased region" description="Basic residues" evidence="1">
    <location>
        <begin position="14"/>
        <end position="24"/>
    </location>
</feature>
<evidence type="ECO:0000313" key="3">
    <source>
        <dbReference type="Proteomes" id="UP001515480"/>
    </source>
</evidence>
<feature type="region of interest" description="Disordered" evidence="1">
    <location>
        <begin position="1"/>
        <end position="30"/>
    </location>
</feature>
<evidence type="ECO:0000256" key="1">
    <source>
        <dbReference type="SAM" id="MobiDB-lite"/>
    </source>
</evidence>
<name>A0AB34IQK3_PRYPA</name>
<dbReference type="EMBL" id="JBGBPQ010000020">
    <property type="protein sequence ID" value="KAL1504352.1"/>
    <property type="molecule type" value="Genomic_DNA"/>
</dbReference>
<reference evidence="2 3" key="1">
    <citation type="journal article" date="2024" name="Science">
        <title>Giant polyketide synthase enzymes in the biosynthesis of giant marine polyether toxins.</title>
        <authorList>
            <person name="Fallon T.R."/>
            <person name="Shende V.V."/>
            <person name="Wierzbicki I.H."/>
            <person name="Pendleton A.L."/>
            <person name="Watervoot N.F."/>
            <person name="Auber R.P."/>
            <person name="Gonzalez D.J."/>
            <person name="Wisecaver J.H."/>
            <person name="Moore B.S."/>
        </authorList>
    </citation>
    <scope>NUCLEOTIDE SEQUENCE [LARGE SCALE GENOMIC DNA]</scope>
    <source>
        <strain evidence="2 3">12B1</strain>
    </source>
</reference>